<keyword evidence="4" id="KW-1185">Reference proteome</keyword>
<dbReference type="SUPFAM" id="SSF57667">
    <property type="entry name" value="beta-beta-alpha zinc fingers"/>
    <property type="match status" value="3"/>
</dbReference>
<comment type="caution">
    <text evidence="3">The sequence shown here is derived from an EMBL/GenBank/DDBJ whole genome shotgun (WGS) entry which is preliminary data.</text>
</comment>
<dbReference type="InterPro" id="IPR013087">
    <property type="entry name" value="Znf_C2H2_type"/>
</dbReference>
<dbReference type="SMART" id="SM00355">
    <property type="entry name" value="ZnF_C2H2"/>
    <property type="match status" value="5"/>
</dbReference>
<evidence type="ECO:0000256" key="1">
    <source>
        <dbReference type="PROSITE-ProRule" id="PRU00042"/>
    </source>
</evidence>
<feature type="domain" description="C2H2-type" evidence="2">
    <location>
        <begin position="3"/>
        <end position="30"/>
    </location>
</feature>
<organism evidence="3 4">
    <name type="scientific">Malus domestica</name>
    <name type="common">Apple</name>
    <name type="synonym">Pyrus malus</name>
    <dbReference type="NCBI Taxonomy" id="3750"/>
    <lineage>
        <taxon>Eukaryota</taxon>
        <taxon>Viridiplantae</taxon>
        <taxon>Streptophyta</taxon>
        <taxon>Embryophyta</taxon>
        <taxon>Tracheophyta</taxon>
        <taxon>Spermatophyta</taxon>
        <taxon>Magnoliopsida</taxon>
        <taxon>eudicotyledons</taxon>
        <taxon>Gunneridae</taxon>
        <taxon>Pentapetalae</taxon>
        <taxon>rosids</taxon>
        <taxon>fabids</taxon>
        <taxon>Rosales</taxon>
        <taxon>Rosaceae</taxon>
        <taxon>Amygdaloideae</taxon>
        <taxon>Maleae</taxon>
        <taxon>Malus</taxon>
    </lineage>
</organism>
<evidence type="ECO:0000313" key="4">
    <source>
        <dbReference type="Proteomes" id="UP000290289"/>
    </source>
</evidence>
<reference evidence="3 4" key="1">
    <citation type="submission" date="2018-10" db="EMBL/GenBank/DDBJ databases">
        <title>A high-quality apple genome assembly.</title>
        <authorList>
            <person name="Hu J."/>
        </authorList>
    </citation>
    <scope>NUCLEOTIDE SEQUENCE [LARGE SCALE GENOMIC DNA]</scope>
    <source>
        <strain evidence="4">cv. HFTH1</strain>
        <tissue evidence="3">Young leaf</tissue>
    </source>
</reference>
<feature type="domain" description="C2H2-type" evidence="2">
    <location>
        <begin position="380"/>
        <end position="407"/>
    </location>
</feature>
<keyword evidence="1" id="KW-0479">Metal-binding</keyword>
<dbReference type="Proteomes" id="UP000290289">
    <property type="component" value="Chromosome 17"/>
</dbReference>
<dbReference type="PANTHER" id="PTHR46869">
    <property type="entry name" value="C2H2-LIKE ZINC FINGER PROTEIN"/>
    <property type="match status" value="1"/>
</dbReference>
<dbReference type="AlphaFoldDB" id="A0A498HIL2"/>
<dbReference type="InterPro" id="IPR036236">
    <property type="entry name" value="Znf_C2H2_sf"/>
</dbReference>
<dbReference type="PANTHER" id="PTHR46869:SF9">
    <property type="entry name" value="C2H2-TYPE DOMAIN-CONTAINING PROTEIN"/>
    <property type="match status" value="1"/>
</dbReference>
<dbReference type="EMBL" id="RDQH01000343">
    <property type="protein sequence ID" value="RXH69227.1"/>
    <property type="molecule type" value="Genomic_DNA"/>
</dbReference>
<keyword evidence="1" id="KW-0862">Zinc</keyword>
<accession>A0A498HIL2</accession>
<feature type="domain" description="C2H2-type" evidence="2">
    <location>
        <begin position="458"/>
        <end position="485"/>
    </location>
</feature>
<dbReference type="STRING" id="3750.A0A498HIL2"/>
<sequence>MEHVCKLCKKSFLSGRVLGGHMRCHGAKKSAKTEKNIEMCRAHSEVEDDDHAGYGLRVNPKKSWKFSGHSKFEASAGEEKEFVCRCRVCGKGFHSMRAMFGHMRHHSGRERKEAQSCEVCGKEFETLRALATHSRCHSKSIRGTDGLETVSSSKKLAVDCCQYSSETMGLIRKKRSKRLRYKITNSSCSFSSFSVNESKYVTEFGEEVVEGAICLMIISGCGSNWDRISSVTESSDNNSLSLEVQSPGLKNWIMGNKGGVSVCDDTVKFVDCISDGKNVSVDKKVLEFSENNSGFANDEEKNVETEDRFFRGVGYKRPRLDEESVFGLCDTEMEMNLDIIKEVELDVAAFGSMKSGLNNKPKFYATESEVFADSQKKREHKCRLCNKVFSTYQALGGHQRVHKSTSTTSLVNIEDYEDRIPINKFSKMEYSCKLAKPECSDNSAAEEKTVRVIENKGHKCSICLKVFATGQALGGHKRVHFGKDPETGAEESRVLKQQISDICDAFDLSRPIENGDVDFKSWWPGNEHKQELLMDLMPN</sequence>
<dbReference type="PROSITE" id="PS50157">
    <property type="entry name" value="ZINC_FINGER_C2H2_2"/>
    <property type="match status" value="5"/>
</dbReference>
<feature type="domain" description="C2H2-type" evidence="2">
    <location>
        <begin position="82"/>
        <end position="111"/>
    </location>
</feature>
<protein>
    <recommendedName>
        <fullName evidence="2">C2H2-type domain-containing protein</fullName>
    </recommendedName>
</protein>
<evidence type="ECO:0000259" key="2">
    <source>
        <dbReference type="PROSITE" id="PS50157"/>
    </source>
</evidence>
<evidence type="ECO:0000313" key="3">
    <source>
        <dbReference type="EMBL" id="RXH69227.1"/>
    </source>
</evidence>
<dbReference type="Gene3D" id="3.30.160.60">
    <property type="entry name" value="Classic Zinc Finger"/>
    <property type="match status" value="2"/>
</dbReference>
<dbReference type="GO" id="GO:0008270">
    <property type="term" value="F:zinc ion binding"/>
    <property type="evidence" value="ECO:0007669"/>
    <property type="project" value="UniProtKB-KW"/>
</dbReference>
<feature type="domain" description="C2H2-type" evidence="2">
    <location>
        <begin position="115"/>
        <end position="138"/>
    </location>
</feature>
<keyword evidence="1" id="KW-0863">Zinc-finger</keyword>
<dbReference type="Pfam" id="PF13912">
    <property type="entry name" value="zf-C2H2_6"/>
    <property type="match status" value="5"/>
</dbReference>
<gene>
    <name evidence="3" type="ORF">DVH24_037011</name>
</gene>
<dbReference type="PROSITE" id="PS00028">
    <property type="entry name" value="ZINC_FINGER_C2H2_1"/>
    <property type="match status" value="5"/>
</dbReference>
<name>A0A498HIL2_MALDO</name>
<proteinExistence type="predicted"/>